<dbReference type="Pfam" id="PF05377">
    <property type="entry name" value="FlaC_arch"/>
    <property type="match status" value="1"/>
</dbReference>
<evidence type="ECO:0000313" key="5">
    <source>
        <dbReference type="Proteomes" id="UP000250272"/>
    </source>
</evidence>
<keyword evidence="4" id="KW-0969">Cilium</keyword>
<accession>A0A2Z2MGP2</accession>
<dbReference type="AlphaFoldDB" id="A0A2Z2MGP2"/>
<dbReference type="RefSeq" id="WP_088864865.1">
    <property type="nucleotide sequence ID" value="NZ_CP015101.1"/>
</dbReference>
<feature type="compositionally biased region" description="Acidic residues" evidence="3">
    <location>
        <begin position="32"/>
        <end position="41"/>
    </location>
</feature>
<feature type="region of interest" description="Disordered" evidence="3">
    <location>
        <begin position="1"/>
        <end position="51"/>
    </location>
</feature>
<feature type="compositionally biased region" description="Basic and acidic residues" evidence="3">
    <location>
        <begin position="14"/>
        <end position="31"/>
    </location>
</feature>
<dbReference type="Proteomes" id="UP000250272">
    <property type="component" value="Chromosome"/>
</dbReference>
<organism evidence="4 5">
    <name type="scientific">Thermococcus barossii</name>
    <dbReference type="NCBI Taxonomy" id="54077"/>
    <lineage>
        <taxon>Archaea</taxon>
        <taxon>Methanobacteriati</taxon>
        <taxon>Methanobacteriota</taxon>
        <taxon>Thermococci</taxon>
        <taxon>Thermococcales</taxon>
        <taxon>Thermococcaceae</taxon>
        <taxon>Thermococcus</taxon>
    </lineage>
</organism>
<reference evidence="4 5" key="1">
    <citation type="submission" date="2016-04" db="EMBL/GenBank/DDBJ databases">
        <title>Complete genome sequence of Thermococcus barossii type strain SHCK-94.</title>
        <authorList>
            <person name="Oger P.M."/>
        </authorList>
    </citation>
    <scope>NUCLEOTIDE SEQUENCE [LARGE SCALE GENOMIC DNA]</scope>
    <source>
        <strain evidence="4 5">SHCK-94</strain>
    </source>
</reference>
<dbReference type="OrthoDB" id="121879at2157"/>
<keyword evidence="4" id="KW-0282">Flagellum</keyword>
<dbReference type="GO" id="GO:0097589">
    <property type="term" value="C:archaeal-type flagellum"/>
    <property type="evidence" value="ECO:0007669"/>
    <property type="project" value="UniProtKB-SubCell"/>
</dbReference>
<dbReference type="GeneID" id="33326215"/>
<evidence type="ECO:0000256" key="3">
    <source>
        <dbReference type="SAM" id="MobiDB-lite"/>
    </source>
</evidence>
<keyword evidence="4" id="KW-0966">Cell projection</keyword>
<dbReference type="EMBL" id="CP015101">
    <property type="protein sequence ID" value="ASJ04853.1"/>
    <property type="molecule type" value="Genomic_DNA"/>
</dbReference>
<dbReference type="KEGG" id="tbs:A3L01_05545"/>
<comment type="subcellular location">
    <subcellularLocation>
        <location evidence="1">Archaeal flagellum</location>
    </subcellularLocation>
</comment>
<dbReference type="InterPro" id="IPR009205">
    <property type="entry name" value="FlaC_arc"/>
</dbReference>
<dbReference type="InterPro" id="IPR052494">
    <property type="entry name" value="Flagella_assembly_related"/>
</dbReference>
<dbReference type="PANTHER" id="PTHR40698">
    <property type="entry name" value="FLAGELLA-RELATED PROTEIN E-RELATED-RELATED"/>
    <property type="match status" value="1"/>
</dbReference>
<evidence type="ECO:0000313" key="4">
    <source>
        <dbReference type="EMBL" id="ASJ04853.1"/>
    </source>
</evidence>
<protein>
    <submittedName>
        <fullName evidence="4">Flagellar protein FlaC</fullName>
    </submittedName>
</protein>
<dbReference type="Gene3D" id="1.10.287.1490">
    <property type="match status" value="1"/>
</dbReference>
<keyword evidence="5" id="KW-1185">Reference proteome</keyword>
<evidence type="ECO:0000256" key="2">
    <source>
        <dbReference type="ARBA" id="ARBA00022440"/>
    </source>
</evidence>
<sequence length="170" mass="19728">MSFSYLKNKFKKKKEGEEKTEDNREIIKLDELEQEAQETAEETAQRKKEEEELITQVMTRINEIENDIPRIKVSIDTLKTQINELREEIDRLDKVIKDVMVLYEIVSQQINPFKDVDSANPLLSEIQELSEEIESLKAEIAQIKSDLRLLVIDGMDLDDLIYEAISEGGV</sequence>
<name>A0A2Z2MGP2_9EURY</name>
<proteinExistence type="predicted"/>
<evidence type="ECO:0000256" key="1">
    <source>
        <dbReference type="ARBA" id="ARBA00004618"/>
    </source>
</evidence>
<gene>
    <name evidence="4" type="ORF">A3L01_05545</name>
</gene>
<dbReference type="PANTHER" id="PTHR40698:SF2">
    <property type="entry name" value="FLAGELLA-RELATED PROTEIN C-RELATED"/>
    <property type="match status" value="1"/>
</dbReference>
<keyword evidence="2" id="KW-0974">Archaeal flagellum</keyword>